<comment type="caution">
    <text evidence="2">The sequence shown here is derived from an EMBL/GenBank/DDBJ whole genome shotgun (WGS) entry which is preliminary data.</text>
</comment>
<protein>
    <recommendedName>
        <fullName evidence="1">Rhodanese domain-containing protein</fullName>
    </recommendedName>
</protein>
<keyword evidence="3" id="KW-1185">Reference proteome</keyword>
<gene>
    <name evidence="2" type="ORF">BLNAU_17875</name>
</gene>
<dbReference type="InterPro" id="IPR036873">
    <property type="entry name" value="Rhodanese-like_dom_sf"/>
</dbReference>
<dbReference type="PROSITE" id="PS50206">
    <property type="entry name" value="RHODANESE_3"/>
    <property type="match status" value="1"/>
</dbReference>
<dbReference type="SUPFAM" id="SSF52821">
    <property type="entry name" value="Rhodanese/Cell cycle control phosphatase"/>
    <property type="match status" value="1"/>
</dbReference>
<dbReference type="EMBL" id="JARBJD010000208">
    <property type="protein sequence ID" value="KAK2947170.1"/>
    <property type="molecule type" value="Genomic_DNA"/>
</dbReference>
<evidence type="ECO:0000313" key="2">
    <source>
        <dbReference type="EMBL" id="KAK2947170.1"/>
    </source>
</evidence>
<feature type="domain" description="Rhodanese" evidence="1">
    <location>
        <begin position="32"/>
        <end position="132"/>
    </location>
</feature>
<reference evidence="2 3" key="1">
    <citation type="journal article" date="2022" name="bioRxiv">
        <title>Genomics of Preaxostyla Flagellates Illuminates Evolutionary Transitions and the Path Towards Mitochondrial Loss.</title>
        <authorList>
            <person name="Novak L.V.F."/>
            <person name="Treitli S.C."/>
            <person name="Pyrih J."/>
            <person name="Halakuc P."/>
            <person name="Pipaliya S.V."/>
            <person name="Vacek V."/>
            <person name="Brzon O."/>
            <person name="Soukal P."/>
            <person name="Eme L."/>
            <person name="Dacks J.B."/>
            <person name="Karnkowska A."/>
            <person name="Elias M."/>
            <person name="Hampl V."/>
        </authorList>
    </citation>
    <scope>NUCLEOTIDE SEQUENCE [LARGE SCALE GENOMIC DNA]</scope>
    <source>
        <strain evidence="2">NAU3</strain>
        <tissue evidence="2">Gut</tissue>
    </source>
</reference>
<dbReference type="Pfam" id="PF00581">
    <property type="entry name" value="Rhodanese"/>
    <property type="match status" value="1"/>
</dbReference>
<evidence type="ECO:0000313" key="3">
    <source>
        <dbReference type="Proteomes" id="UP001281761"/>
    </source>
</evidence>
<name>A0ABQ9XAD4_9EUKA</name>
<evidence type="ECO:0000259" key="1">
    <source>
        <dbReference type="PROSITE" id="PS50206"/>
    </source>
</evidence>
<accession>A0ABQ9XAD4</accession>
<proteinExistence type="predicted"/>
<sequence>MTESNDPSSEALISRPIRLIEPHELAEMIKTSPNNVVVVDLRDEDYVEGCIPHSEHYPSDGFEEAVYTLIDSIKAKNPQPSWIVFHCQQSMSRGPKGARLFQKEAKDILPNIRVVVLRGGWNAWADRYWGEEGMIQPILS</sequence>
<dbReference type="Proteomes" id="UP001281761">
    <property type="component" value="Unassembled WGS sequence"/>
</dbReference>
<dbReference type="SMART" id="SM00450">
    <property type="entry name" value="RHOD"/>
    <property type="match status" value="1"/>
</dbReference>
<organism evidence="2 3">
    <name type="scientific">Blattamonas nauphoetae</name>
    <dbReference type="NCBI Taxonomy" id="2049346"/>
    <lineage>
        <taxon>Eukaryota</taxon>
        <taxon>Metamonada</taxon>
        <taxon>Preaxostyla</taxon>
        <taxon>Oxymonadida</taxon>
        <taxon>Blattamonas</taxon>
    </lineage>
</organism>
<dbReference type="InterPro" id="IPR001763">
    <property type="entry name" value="Rhodanese-like_dom"/>
</dbReference>
<dbReference type="PANTHER" id="PTHR10828:SF38">
    <property type="entry name" value="ARSENICAL-RESISTANCE PROTEIN 2-RELATED"/>
    <property type="match status" value="1"/>
</dbReference>
<dbReference type="Gene3D" id="3.40.250.10">
    <property type="entry name" value="Rhodanese-like domain"/>
    <property type="match status" value="1"/>
</dbReference>
<dbReference type="PANTHER" id="PTHR10828">
    <property type="entry name" value="M-PHASE INDUCER PHOSPHATASE DUAL SPECIFICITY PHOSPHATASE CDC25"/>
    <property type="match status" value="1"/>
</dbReference>